<dbReference type="SUPFAM" id="SSF46689">
    <property type="entry name" value="Homeodomain-like"/>
    <property type="match status" value="1"/>
</dbReference>
<dbReference type="PANTHER" id="PTHR47504">
    <property type="entry name" value="RIGHT ORIGIN-BINDING PROTEIN"/>
    <property type="match status" value="1"/>
</dbReference>
<keyword evidence="1" id="KW-0805">Transcription regulation</keyword>
<proteinExistence type="predicted"/>
<evidence type="ECO:0000259" key="4">
    <source>
        <dbReference type="PROSITE" id="PS01124"/>
    </source>
</evidence>
<dbReference type="InterPro" id="IPR018060">
    <property type="entry name" value="HTH_AraC"/>
</dbReference>
<keyword evidence="3" id="KW-0804">Transcription</keyword>
<evidence type="ECO:0000313" key="5">
    <source>
        <dbReference type="EMBL" id="MCC5466282.1"/>
    </source>
</evidence>
<accession>A0ABS8HSX7</accession>
<name>A0ABS8HSX7_9FIRM</name>
<comment type="caution">
    <text evidence="5">The sequence shown here is derived from an EMBL/GenBank/DDBJ whole genome shotgun (WGS) entry which is preliminary data.</text>
</comment>
<dbReference type="InterPro" id="IPR009057">
    <property type="entry name" value="Homeodomain-like_sf"/>
</dbReference>
<dbReference type="InterPro" id="IPR050959">
    <property type="entry name" value="MarA-like"/>
</dbReference>
<dbReference type="EMBL" id="JAJHJB010000016">
    <property type="protein sequence ID" value="MCC5466282.1"/>
    <property type="molecule type" value="Genomic_DNA"/>
</dbReference>
<dbReference type="Proteomes" id="UP001165492">
    <property type="component" value="Unassembled WGS sequence"/>
</dbReference>
<organism evidence="5 6">
    <name type="scientific">Pelosinus baikalensis</name>
    <dbReference type="NCBI Taxonomy" id="2892015"/>
    <lineage>
        <taxon>Bacteria</taxon>
        <taxon>Bacillati</taxon>
        <taxon>Bacillota</taxon>
        <taxon>Negativicutes</taxon>
        <taxon>Selenomonadales</taxon>
        <taxon>Sporomusaceae</taxon>
        <taxon>Pelosinus</taxon>
    </lineage>
</organism>
<feature type="domain" description="HTH araC/xylS-type" evidence="4">
    <location>
        <begin position="18"/>
        <end position="63"/>
    </location>
</feature>
<dbReference type="Gene3D" id="1.10.10.60">
    <property type="entry name" value="Homeodomain-like"/>
    <property type="match status" value="1"/>
</dbReference>
<keyword evidence="2" id="KW-0238">DNA-binding</keyword>
<dbReference type="Pfam" id="PF00165">
    <property type="entry name" value="HTH_AraC"/>
    <property type="match status" value="1"/>
</dbReference>
<evidence type="ECO:0000256" key="1">
    <source>
        <dbReference type="ARBA" id="ARBA00023015"/>
    </source>
</evidence>
<dbReference type="PROSITE" id="PS01124">
    <property type="entry name" value="HTH_ARAC_FAMILY_2"/>
    <property type="match status" value="1"/>
</dbReference>
<evidence type="ECO:0000256" key="3">
    <source>
        <dbReference type="ARBA" id="ARBA00023163"/>
    </source>
</evidence>
<sequence length="80" mass="9332">MMFGGGAKDMIDMKEAVIKCITYIENNIYNKITLDDIAMHSKMSKYHLHRMFKSLTGESLMNMSSHENFHQVLMNWSIQT</sequence>
<reference evidence="5" key="1">
    <citation type="submission" date="2021-11" db="EMBL/GenBank/DDBJ databases">
        <title>Description of a new species Pelosinus isolated from the bottom sediments of Lake Baikal.</title>
        <authorList>
            <person name="Zakharyuk A."/>
        </authorList>
    </citation>
    <scope>NUCLEOTIDE SEQUENCE</scope>
    <source>
        <strain evidence="5">Bkl1</strain>
    </source>
</reference>
<protein>
    <submittedName>
        <fullName evidence="5">AraC family transcriptional regulator</fullName>
    </submittedName>
</protein>
<gene>
    <name evidence="5" type="ORF">LMF89_13060</name>
</gene>
<dbReference type="PANTHER" id="PTHR47504:SF5">
    <property type="entry name" value="RIGHT ORIGIN-BINDING PROTEIN"/>
    <property type="match status" value="1"/>
</dbReference>
<keyword evidence="6" id="KW-1185">Reference proteome</keyword>
<evidence type="ECO:0000256" key="2">
    <source>
        <dbReference type="ARBA" id="ARBA00023125"/>
    </source>
</evidence>
<evidence type="ECO:0000313" key="6">
    <source>
        <dbReference type="Proteomes" id="UP001165492"/>
    </source>
</evidence>